<evidence type="ECO:0000259" key="1">
    <source>
        <dbReference type="PROSITE" id="PS51411"/>
    </source>
</evidence>
<proteinExistence type="predicted"/>
<organism evidence="2 3">
    <name type="scientific">Candidatus Berkelbacteria bacterium RIFOXYA2_FULL_43_10</name>
    <dbReference type="NCBI Taxonomy" id="1797472"/>
    <lineage>
        <taxon>Bacteria</taxon>
        <taxon>Candidatus Berkelbacteria</taxon>
    </lineage>
</organism>
<dbReference type="PROSITE" id="PS51411">
    <property type="entry name" value="PSP1_C"/>
    <property type="match status" value="1"/>
</dbReference>
<name>A0A1F5E6Y9_9BACT</name>
<evidence type="ECO:0000313" key="3">
    <source>
        <dbReference type="Proteomes" id="UP000178583"/>
    </source>
</evidence>
<dbReference type="NCBIfam" id="NF041131">
    <property type="entry name" value="RicT_YaaT_fam"/>
    <property type="match status" value="1"/>
</dbReference>
<sequence length="263" mass="29423">MIKNIKLNSDGSYYKTDVGDHKVSGGDEVLVETEHGTEIGVIIEPCCGKNILGESEVGDRNLTFIRKLGEKDKELAEKLAREAKTFLVECQAKIEKYSLPMELLDADLSFDEKKITFYFTAPGRVDFRMLVSELAHTFKKVIRLQQVGPRDEARFLGGVGRCGRELCCKKFLRGNLESVTLEMAGEQYLAQMGQNRVTGACGKLMCCLQYELEFYKEARAKLPGLGEEIKTAEGLGRVISHNVFASKVTVKLDENDKYLEVSC</sequence>
<protein>
    <recommendedName>
        <fullName evidence="1">PSP1 C-terminal domain-containing protein</fullName>
    </recommendedName>
</protein>
<dbReference type="GO" id="GO:0005737">
    <property type="term" value="C:cytoplasm"/>
    <property type="evidence" value="ECO:0007669"/>
    <property type="project" value="TreeGrafter"/>
</dbReference>
<comment type="caution">
    <text evidence="2">The sequence shown here is derived from an EMBL/GenBank/DDBJ whole genome shotgun (WGS) entry which is preliminary data.</text>
</comment>
<dbReference type="InterPro" id="IPR007557">
    <property type="entry name" value="PSP1_C"/>
</dbReference>
<evidence type="ECO:0000313" key="2">
    <source>
        <dbReference type="EMBL" id="OGD63143.1"/>
    </source>
</evidence>
<dbReference type="Pfam" id="PF04468">
    <property type="entry name" value="PSP1"/>
    <property type="match status" value="1"/>
</dbReference>
<feature type="domain" description="PSP1 C-terminal" evidence="1">
    <location>
        <begin position="62"/>
        <end position="147"/>
    </location>
</feature>
<gene>
    <name evidence="2" type="ORF">A2215_01615</name>
</gene>
<dbReference type="AlphaFoldDB" id="A0A1F5E6Y9"/>
<dbReference type="EMBL" id="MEZY01000038">
    <property type="protein sequence ID" value="OGD63143.1"/>
    <property type="molecule type" value="Genomic_DNA"/>
</dbReference>
<dbReference type="InterPro" id="IPR047767">
    <property type="entry name" value="PSP1-like"/>
</dbReference>
<dbReference type="PANTHER" id="PTHR43830:SF3">
    <property type="entry name" value="PROTEIN PSP1"/>
    <property type="match status" value="1"/>
</dbReference>
<dbReference type="STRING" id="1797472.A2215_01615"/>
<accession>A0A1F5E6Y9</accession>
<dbReference type="PANTHER" id="PTHR43830">
    <property type="entry name" value="PROTEIN PSP1"/>
    <property type="match status" value="1"/>
</dbReference>
<dbReference type="Proteomes" id="UP000178583">
    <property type="component" value="Unassembled WGS sequence"/>
</dbReference>
<reference evidence="2 3" key="1">
    <citation type="journal article" date="2016" name="Nat. Commun.">
        <title>Thousands of microbial genomes shed light on interconnected biogeochemical processes in an aquifer system.</title>
        <authorList>
            <person name="Anantharaman K."/>
            <person name="Brown C.T."/>
            <person name="Hug L.A."/>
            <person name="Sharon I."/>
            <person name="Castelle C.J."/>
            <person name="Probst A.J."/>
            <person name="Thomas B.C."/>
            <person name="Singh A."/>
            <person name="Wilkins M.J."/>
            <person name="Karaoz U."/>
            <person name="Brodie E.L."/>
            <person name="Williams K.H."/>
            <person name="Hubbard S.S."/>
            <person name="Banfield J.F."/>
        </authorList>
    </citation>
    <scope>NUCLEOTIDE SEQUENCE [LARGE SCALE GENOMIC DNA]</scope>
</reference>